<proteinExistence type="predicted"/>
<feature type="transmembrane region" description="Helical" evidence="6">
    <location>
        <begin position="51"/>
        <end position="73"/>
    </location>
</feature>
<sequence>MKPTKNNLATDQVSFRTLLFFFLPLGLSASLVTISHVIINSTLARAPDPAIVIASYSVAMSIFALLERCAVILRQTCSTLVRDKNSYHLMRNVTLYVLGTIFLISLVIAYSPLGTFIFSTLLGVSGDMLKPTIDAYRVLMFVTIFSGIRCLYQGVIIFNLKTKWLTIGMVFRLTFMALIAWIVLLNDWVNHGYIGAYIFLAGMAVEALVSFLEGRFIVKKLPDKKKDHPIVSQSQIFRFYNPLMIASLIAVSLTPTINAVLGWSTKAEIAIASYAVALSIVHLLNSVTSYIHQIVINFYKQDKRAVFRFTLLVSFIPSVFLMIFAYTPIGIWIFQNIIGVSGELLDHSILALRFFVLFTLCFPWIDFSNGILMIRGQTKVMSFSQSGNVVAAVIALFILIFIYPSGGGSIGALAQSIGFLVELIVLLFFLNATSSNPKQIKFWRLKNIFKQWT</sequence>
<evidence type="ECO:0000256" key="2">
    <source>
        <dbReference type="ARBA" id="ARBA00022448"/>
    </source>
</evidence>
<evidence type="ECO:0000256" key="3">
    <source>
        <dbReference type="ARBA" id="ARBA00022692"/>
    </source>
</evidence>
<dbReference type="AlphaFoldDB" id="A0A368X6Z1"/>
<dbReference type="Proteomes" id="UP000252585">
    <property type="component" value="Unassembled WGS sequence"/>
</dbReference>
<evidence type="ECO:0008006" key="9">
    <source>
        <dbReference type="Google" id="ProtNLM"/>
    </source>
</evidence>
<dbReference type="GO" id="GO:0030504">
    <property type="term" value="F:inorganic diphosphate transmembrane transporter activity"/>
    <property type="evidence" value="ECO:0007669"/>
    <property type="project" value="TreeGrafter"/>
</dbReference>
<feature type="transmembrane region" description="Helical" evidence="6">
    <location>
        <begin position="20"/>
        <end position="39"/>
    </location>
</feature>
<comment type="caution">
    <text evidence="7">The sequence shown here is derived from an EMBL/GenBank/DDBJ whole genome shotgun (WGS) entry which is preliminary data.</text>
</comment>
<evidence type="ECO:0000313" key="8">
    <source>
        <dbReference type="Proteomes" id="UP000252585"/>
    </source>
</evidence>
<dbReference type="EMBL" id="QPJJ01000023">
    <property type="protein sequence ID" value="RCW62748.1"/>
    <property type="molecule type" value="Genomic_DNA"/>
</dbReference>
<dbReference type="GO" id="GO:0005315">
    <property type="term" value="F:phosphate transmembrane transporter activity"/>
    <property type="evidence" value="ECO:0007669"/>
    <property type="project" value="InterPro"/>
</dbReference>
<reference evidence="7 8" key="1">
    <citation type="submission" date="2018-07" db="EMBL/GenBank/DDBJ databases">
        <title>Genomic Encyclopedia of Type Strains, Phase IV (KMG-IV): sequencing the most valuable type-strain genomes for metagenomic binning, comparative biology and taxonomic classification.</title>
        <authorList>
            <person name="Goeker M."/>
        </authorList>
    </citation>
    <scope>NUCLEOTIDE SEQUENCE [LARGE SCALE GENOMIC DNA]</scope>
    <source>
        <strain evidence="7 8">DSM 27696</strain>
    </source>
</reference>
<feature type="transmembrane region" description="Helical" evidence="6">
    <location>
        <begin position="196"/>
        <end position="218"/>
    </location>
</feature>
<keyword evidence="2" id="KW-0813">Transport</keyword>
<comment type="subcellular location">
    <subcellularLocation>
        <location evidence="1">Membrane</location>
        <topology evidence="1">Multi-pass membrane protein</topology>
    </subcellularLocation>
</comment>
<keyword evidence="3 6" id="KW-0812">Transmembrane</keyword>
<evidence type="ECO:0000256" key="6">
    <source>
        <dbReference type="SAM" id="Phobius"/>
    </source>
</evidence>
<keyword evidence="4 6" id="KW-1133">Transmembrane helix</keyword>
<evidence type="ECO:0000256" key="1">
    <source>
        <dbReference type="ARBA" id="ARBA00004141"/>
    </source>
</evidence>
<evidence type="ECO:0000256" key="4">
    <source>
        <dbReference type="ARBA" id="ARBA00022989"/>
    </source>
</evidence>
<dbReference type="GO" id="GO:0035435">
    <property type="term" value="P:phosphate ion transmembrane transport"/>
    <property type="evidence" value="ECO:0007669"/>
    <property type="project" value="InterPro"/>
</dbReference>
<evidence type="ECO:0000313" key="7">
    <source>
        <dbReference type="EMBL" id="RCW62748.1"/>
    </source>
</evidence>
<feature type="transmembrane region" description="Helical" evidence="6">
    <location>
        <begin position="133"/>
        <end position="152"/>
    </location>
</feature>
<dbReference type="PANTHER" id="PTHR28384">
    <property type="entry name" value="PROGRESSIVE ANKYLOSIS PROTEIN HOMOLOG"/>
    <property type="match status" value="1"/>
</dbReference>
<feature type="transmembrane region" description="Helical" evidence="6">
    <location>
        <begin position="410"/>
        <end position="430"/>
    </location>
</feature>
<dbReference type="RefSeq" id="WP_114354498.1">
    <property type="nucleotide sequence ID" value="NZ_QPJJ01000023.1"/>
</dbReference>
<feature type="transmembrane region" description="Helical" evidence="6">
    <location>
        <begin position="269"/>
        <end position="288"/>
    </location>
</feature>
<protein>
    <recommendedName>
        <fullName evidence="9">Na+-driven multidrug efflux pump</fullName>
    </recommendedName>
</protein>
<feature type="transmembrane region" description="Helical" evidence="6">
    <location>
        <begin position="164"/>
        <end position="184"/>
    </location>
</feature>
<feature type="transmembrane region" description="Helical" evidence="6">
    <location>
        <begin position="93"/>
        <end position="113"/>
    </location>
</feature>
<dbReference type="PANTHER" id="PTHR28384:SF1">
    <property type="entry name" value="PROGRESSIVE ANKYLOSIS PROTEIN HOMOLOG"/>
    <property type="match status" value="1"/>
</dbReference>
<feature type="transmembrane region" description="Helical" evidence="6">
    <location>
        <begin position="239"/>
        <end position="263"/>
    </location>
</feature>
<organism evidence="7 8">
    <name type="scientific">Saliterribacillus persicus</name>
    <dbReference type="NCBI Taxonomy" id="930114"/>
    <lineage>
        <taxon>Bacteria</taxon>
        <taxon>Bacillati</taxon>
        <taxon>Bacillota</taxon>
        <taxon>Bacilli</taxon>
        <taxon>Bacillales</taxon>
        <taxon>Bacillaceae</taxon>
        <taxon>Saliterribacillus</taxon>
    </lineage>
</organism>
<accession>A0A368X6Z1</accession>
<dbReference type="InterPro" id="IPR009887">
    <property type="entry name" value="ANKH"/>
</dbReference>
<gene>
    <name evidence="7" type="ORF">DFR57_12317</name>
</gene>
<feature type="transmembrane region" description="Helical" evidence="6">
    <location>
        <begin position="354"/>
        <end position="374"/>
    </location>
</feature>
<name>A0A368X6Z1_9BACI</name>
<evidence type="ECO:0000256" key="5">
    <source>
        <dbReference type="ARBA" id="ARBA00023136"/>
    </source>
</evidence>
<keyword evidence="8" id="KW-1185">Reference proteome</keyword>
<feature type="transmembrane region" description="Helical" evidence="6">
    <location>
        <begin position="386"/>
        <end position="404"/>
    </location>
</feature>
<keyword evidence="5 6" id="KW-0472">Membrane</keyword>
<feature type="transmembrane region" description="Helical" evidence="6">
    <location>
        <begin position="309"/>
        <end position="334"/>
    </location>
</feature>
<dbReference type="GO" id="GO:0005886">
    <property type="term" value="C:plasma membrane"/>
    <property type="evidence" value="ECO:0007669"/>
    <property type="project" value="TreeGrafter"/>
</dbReference>
<dbReference type="OrthoDB" id="2768901at2"/>